<reference evidence="1 2" key="1">
    <citation type="submission" date="2016-10" db="EMBL/GenBank/DDBJ databases">
        <authorList>
            <person name="de Groot N.N."/>
        </authorList>
    </citation>
    <scope>NUCLEOTIDE SEQUENCE [LARGE SCALE GENOMIC DNA]</scope>
    <source>
        <strain evidence="1 2">CGMCC 1.12333</strain>
    </source>
</reference>
<dbReference type="OrthoDB" id="982115at2"/>
<dbReference type="AlphaFoldDB" id="A0A1I7I215"/>
<protein>
    <submittedName>
        <fullName evidence="1">Uncharacterized protein</fullName>
    </submittedName>
</protein>
<accession>A0A1I7I215</accession>
<dbReference type="EMBL" id="FPBK01000012">
    <property type="protein sequence ID" value="SFU66983.1"/>
    <property type="molecule type" value="Genomic_DNA"/>
</dbReference>
<name>A0A1I7I215_9FLAO</name>
<proteinExistence type="predicted"/>
<keyword evidence="2" id="KW-1185">Reference proteome</keyword>
<gene>
    <name evidence="1" type="ORF">SAMN05216480_11283</name>
</gene>
<organism evidence="1 2">
    <name type="scientific">Pustulibacterium marinum</name>
    <dbReference type="NCBI Taxonomy" id="1224947"/>
    <lineage>
        <taxon>Bacteria</taxon>
        <taxon>Pseudomonadati</taxon>
        <taxon>Bacteroidota</taxon>
        <taxon>Flavobacteriia</taxon>
        <taxon>Flavobacteriales</taxon>
        <taxon>Flavobacteriaceae</taxon>
        <taxon>Pustulibacterium</taxon>
    </lineage>
</organism>
<dbReference type="Proteomes" id="UP000199138">
    <property type="component" value="Unassembled WGS sequence"/>
</dbReference>
<sequence>MQFCQTVGRHLKKEMGLDITHYKATLELPKNSELINIGGEIRGMFGAETRESFSDFNVPFEHFKNFIQAIDCPIIMETVIIVEEKNDIEYVNNHFSSTDYKILLNDNSLNRNLKAYESGKGLNDSKRHFGESVLNKWKVLNYYKIEKREGFYYHQVAYQRKGMNENLWKRFCNNDIYEYALKSDFEYANKCVSRKKPYEPKADFELRKESFKKEFLDNYENGTSFMSVSY</sequence>
<dbReference type="RefSeq" id="WP_143106433.1">
    <property type="nucleotide sequence ID" value="NZ_FPBK01000012.1"/>
</dbReference>
<evidence type="ECO:0000313" key="2">
    <source>
        <dbReference type="Proteomes" id="UP000199138"/>
    </source>
</evidence>
<evidence type="ECO:0000313" key="1">
    <source>
        <dbReference type="EMBL" id="SFU66983.1"/>
    </source>
</evidence>
<dbReference type="STRING" id="1224947.SAMN05216480_11283"/>